<evidence type="ECO:0000313" key="3">
    <source>
        <dbReference type="Proteomes" id="UP001161247"/>
    </source>
</evidence>
<dbReference type="AlphaFoldDB" id="A0AAV1BXP6"/>
<name>A0AAV1BXP6_OLDCO</name>
<dbReference type="InterPro" id="IPR016024">
    <property type="entry name" value="ARM-type_fold"/>
</dbReference>
<organism evidence="2 3">
    <name type="scientific">Oldenlandia corymbosa var. corymbosa</name>
    <dbReference type="NCBI Taxonomy" id="529605"/>
    <lineage>
        <taxon>Eukaryota</taxon>
        <taxon>Viridiplantae</taxon>
        <taxon>Streptophyta</taxon>
        <taxon>Embryophyta</taxon>
        <taxon>Tracheophyta</taxon>
        <taxon>Spermatophyta</taxon>
        <taxon>Magnoliopsida</taxon>
        <taxon>eudicotyledons</taxon>
        <taxon>Gunneridae</taxon>
        <taxon>Pentapetalae</taxon>
        <taxon>asterids</taxon>
        <taxon>lamiids</taxon>
        <taxon>Gentianales</taxon>
        <taxon>Rubiaceae</taxon>
        <taxon>Rubioideae</taxon>
        <taxon>Spermacoceae</taxon>
        <taxon>Hedyotis-Oldenlandia complex</taxon>
        <taxon>Oldenlandia</taxon>
    </lineage>
</organism>
<dbReference type="InterPro" id="IPR011989">
    <property type="entry name" value="ARM-like"/>
</dbReference>
<sequence>MEMLKESDCNHHHHHQEDWMILQKSVKGLLFGNWEDKELAAKEIRRIAKKDLKRKKSMAQLGVIQPLVDMVGSDKLARQRLAVQALIELANGSSMNKLIMLESGILSKLPKKTDKLDEPARQDFAHLLLSLSSALSNIQFPSSSATRIIPFVVSILESSNNVDTKKLCLSALHNVSSQIESAGHLATSTGVISTLLRLSSSGENEEASEKALATLGNLVVTSTGRKALEGNPMVPENLIEILAWEEKPKCQELSAYLLMILAHQSSEQREKMAKGGIVPVLLEVALLGSPLAQKRALKLLQWFKDERQKRMGPHSGPQQLGRFSIDQGSPVNKRDEIGKKMMKNIVKQSLHRNMEVITRRASGGDASSKLKSLVISSSSKSLPY</sequence>
<accession>A0AAV1BXP6</accession>
<dbReference type="Proteomes" id="UP001161247">
    <property type="component" value="Chromosome 1"/>
</dbReference>
<evidence type="ECO:0000256" key="1">
    <source>
        <dbReference type="SAM" id="MobiDB-lite"/>
    </source>
</evidence>
<gene>
    <name evidence="2" type="ORF">OLC1_LOCUS162</name>
</gene>
<keyword evidence="3" id="KW-1185">Reference proteome</keyword>
<reference evidence="2" key="1">
    <citation type="submission" date="2023-03" db="EMBL/GenBank/DDBJ databases">
        <authorList>
            <person name="Julca I."/>
        </authorList>
    </citation>
    <scope>NUCLEOTIDE SEQUENCE</scope>
</reference>
<dbReference type="PANTHER" id="PTHR46700">
    <property type="entry name" value="ARM REPEAT SUPERFAMILY PROTEIN"/>
    <property type="match status" value="1"/>
</dbReference>
<proteinExistence type="predicted"/>
<evidence type="ECO:0000313" key="2">
    <source>
        <dbReference type="EMBL" id="CAI9087300.1"/>
    </source>
</evidence>
<protein>
    <submittedName>
        <fullName evidence="2">OLC1v1021337C1</fullName>
    </submittedName>
</protein>
<dbReference type="Gene3D" id="1.25.10.10">
    <property type="entry name" value="Leucine-rich Repeat Variant"/>
    <property type="match status" value="1"/>
</dbReference>
<dbReference type="EMBL" id="OX459118">
    <property type="protein sequence ID" value="CAI9087300.1"/>
    <property type="molecule type" value="Genomic_DNA"/>
</dbReference>
<dbReference type="SUPFAM" id="SSF48371">
    <property type="entry name" value="ARM repeat"/>
    <property type="match status" value="1"/>
</dbReference>
<dbReference type="PANTHER" id="PTHR46700:SF2">
    <property type="entry name" value="ARM REPEAT SUPERFAMILY PROTEIN"/>
    <property type="match status" value="1"/>
</dbReference>
<feature type="region of interest" description="Disordered" evidence="1">
    <location>
        <begin position="309"/>
        <end position="333"/>
    </location>
</feature>